<comment type="caution">
    <text evidence="2">The sequence shown here is derived from an EMBL/GenBank/DDBJ whole genome shotgun (WGS) entry which is preliminary data.</text>
</comment>
<name>A0A7W3JIY6_9MICO</name>
<reference evidence="1 3" key="1">
    <citation type="submission" date="2019-07" db="EMBL/GenBank/DDBJ databases">
        <title>Whole genome shotgun sequence of Frigoribacterium faeni NBRC 103066.</title>
        <authorList>
            <person name="Hosoyama A."/>
            <person name="Uohara A."/>
            <person name="Ohji S."/>
            <person name="Ichikawa N."/>
        </authorList>
    </citation>
    <scope>NUCLEOTIDE SEQUENCE [LARGE SCALE GENOMIC DNA]</scope>
    <source>
        <strain evidence="1 3">NBRC 103066</strain>
    </source>
</reference>
<keyword evidence="3" id="KW-1185">Reference proteome</keyword>
<evidence type="ECO:0000313" key="3">
    <source>
        <dbReference type="Proteomes" id="UP000321154"/>
    </source>
</evidence>
<accession>A0A7W3JIY6</accession>
<dbReference type="AlphaFoldDB" id="A0A7W3JIY6"/>
<dbReference type="RefSeq" id="WP_146854918.1">
    <property type="nucleotide sequence ID" value="NZ_BAAAHR010000008.1"/>
</dbReference>
<reference evidence="2 4" key="2">
    <citation type="submission" date="2020-07" db="EMBL/GenBank/DDBJ databases">
        <title>Sequencing the genomes of 1000 actinobacteria strains.</title>
        <authorList>
            <person name="Klenk H.-P."/>
        </authorList>
    </citation>
    <scope>NUCLEOTIDE SEQUENCE [LARGE SCALE GENOMIC DNA]</scope>
    <source>
        <strain evidence="2 4">DSM 10309</strain>
    </source>
</reference>
<dbReference type="EMBL" id="JACGWW010000002">
    <property type="protein sequence ID" value="MBA8813708.1"/>
    <property type="molecule type" value="Genomic_DNA"/>
</dbReference>
<sequence>MSTMTSMAPPVPAWIYVLDLDVSSSESPNSLSIWKVIATDAASMSHYALDLAPQAALEEGGSIDRLLSTIRTRLAVLLPELRV</sequence>
<evidence type="ECO:0000313" key="4">
    <source>
        <dbReference type="Proteomes" id="UP000522688"/>
    </source>
</evidence>
<dbReference type="Proteomes" id="UP000522688">
    <property type="component" value="Unassembled WGS sequence"/>
</dbReference>
<dbReference type="Proteomes" id="UP000321154">
    <property type="component" value="Unassembled WGS sequence"/>
</dbReference>
<dbReference type="EMBL" id="BJUV01000014">
    <property type="protein sequence ID" value="GEK83354.1"/>
    <property type="molecule type" value="Genomic_DNA"/>
</dbReference>
<evidence type="ECO:0000313" key="2">
    <source>
        <dbReference type="EMBL" id="MBA8813708.1"/>
    </source>
</evidence>
<dbReference type="OrthoDB" id="2986899at2"/>
<gene>
    <name evidence="2" type="ORF">FB463_001957</name>
    <name evidence="1" type="ORF">FFA01_16630</name>
</gene>
<evidence type="ECO:0000313" key="1">
    <source>
        <dbReference type="EMBL" id="GEK83354.1"/>
    </source>
</evidence>
<organism evidence="2 4">
    <name type="scientific">Frigoribacterium faeni</name>
    <dbReference type="NCBI Taxonomy" id="145483"/>
    <lineage>
        <taxon>Bacteria</taxon>
        <taxon>Bacillati</taxon>
        <taxon>Actinomycetota</taxon>
        <taxon>Actinomycetes</taxon>
        <taxon>Micrococcales</taxon>
        <taxon>Microbacteriaceae</taxon>
        <taxon>Frigoribacterium</taxon>
    </lineage>
</organism>
<proteinExistence type="predicted"/>
<protein>
    <submittedName>
        <fullName evidence="2">Uncharacterized protein</fullName>
    </submittedName>
</protein>